<gene>
    <name evidence="3" type="ORF">AKO1_012076</name>
</gene>
<dbReference type="SUPFAM" id="SSF53474">
    <property type="entry name" value="alpha/beta-Hydrolases"/>
    <property type="match status" value="1"/>
</dbReference>
<evidence type="ECO:0000259" key="2">
    <source>
        <dbReference type="Pfam" id="PF12146"/>
    </source>
</evidence>
<keyword evidence="4" id="KW-1185">Reference proteome</keyword>
<dbReference type="Pfam" id="PF12146">
    <property type="entry name" value="Hydrolase_4"/>
    <property type="match status" value="1"/>
</dbReference>
<proteinExistence type="predicted"/>
<feature type="domain" description="Serine aminopeptidase S33" evidence="2">
    <location>
        <begin position="166"/>
        <end position="292"/>
    </location>
</feature>
<dbReference type="Gene3D" id="3.40.50.1820">
    <property type="entry name" value="alpha/beta hydrolase"/>
    <property type="match status" value="1"/>
</dbReference>
<reference evidence="3 4" key="1">
    <citation type="submission" date="2024-03" db="EMBL/GenBank/DDBJ databases">
        <title>The Acrasis kona genome and developmental transcriptomes reveal deep origins of eukaryotic multicellular pathways.</title>
        <authorList>
            <person name="Sheikh S."/>
            <person name="Fu C.-J."/>
            <person name="Brown M.W."/>
            <person name="Baldauf S.L."/>
        </authorList>
    </citation>
    <scope>NUCLEOTIDE SEQUENCE [LARGE SCALE GENOMIC DNA]</scope>
    <source>
        <strain evidence="3 4">ATCC MYA-3509</strain>
    </source>
</reference>
<dbReference type="AlphaFoldDB" id="A0AAW2ZD82"/>
<name>A0AAW2ZD82_9EUKA</name>
<protein>
    <submittedName>
        <fullName evidence="3">Esterase/lipase HI</fullName>
    </submittedName>
</protein>
<dbReference type="InterPro" id="IPR029058">
    <property type="entry name" value="AB_hydrolase_fold"/>
</dbReference>
<dbReference type="EMBL" id="JAOPGA020001253">
    <property type="protein sequence ID" value="KAL0486659.1"/>
    <property type="molecule type" value="Genomic_DNA"/>
</dbReference>
<evidence type="ECO:0000256" key="1">
    <source>
        <dbReference type="SAM" id="Phobius"/>
    </source>
</evidence>
<dbReference type="InterPro" id="IPR052920">
    <property type="entry name" value="DNA-binding_regulatory"/>
</dbReference>
<keyword evidence="1" id="KW-0472">Membrane</keyword>
<evidence type="ECO:0000313" key="3">
    <source>
        <dbReference type="EMBL" id="KAL0486659.1"/>
    </source>
</evidence>
<accession>A0AAW2ZD82</accession>
<dbReference type="InterPro" id="IPR022742">
    <property type="entry name" value="Hydrolase_4"/>
</dbReference>
<dbReference type="Proteomes" id="UP001431209">
    <property type="component" value="Unassembled WGS sequence"/>
</dbReference>
<organism evidence="3 4">
    <name type="scientific">Acrasis kona</name>
    <dbReference type="NCBI Taxonomy" id="1008807"/>
    <lineage>
        <taxon>Eukaryota</taxon>
        <taxon>Discoba</taxon>
        <taxon>Heterolobosea</taxon>
        <taxon>Tetramitia</taxon>
        <taxon>Eutetramitia</taxon>
        <taxon>Acrasidae</taxon>
        <taxon>Acrasis</taxon>
    </lineage>
</organism>
<comment type="caution">
    <text evidence="3">The sequence shown here is derived from an EMBL/GenBank/DDBJ whole genome shotgun (WGS) entry which is preliminary data.</text>
</comment>
<dbReference type="PANTHER" id="PTHR43358">
    <property type="entry name" value="ALPHA/BETA-HYDROLASE"/>
    <property type="match status" value="1"/>
</dbReference>
<sequence length="419" mass="47642">MGQKQSAQDHFDRILDGDEENITILQRNGSPTFKKQKDENVKPNRTKYIIIGVVIALLLAFTLLSLNILFAYFVAGSYVFDKIFYVNKEGYHRDCRENTYESFTTNGDCQGVTTPNSANYSRFIVPLSHLETNISFPSRDSFWAEKEENGGTIRGTFYNYDNLTSRPVVIVVHGYKACRMNSRVMLVSAMLWQHKYNVLAIDLRNHGQSDAYTFQKPYITFGSEEHKDVLGAYDYLVTRYRNTTLSQGRPVVSLYGESMGASSALIAFEKERNFTSAFLDSPPCNVRWTVEKRFELMGYNHKFFLSSACATAGIQSSFGCPPFANDPEQSCKDLAQQSNATNPKRIHFEWTRGDMIVPVHNLEVCENALAHPGVAVTKNVMDSKLELDQAKCNDHVYNVFLNTTAYETRLLNFFDETTK</sequence>
<feature type="transmembrane region" description="Helical" evidence="1">
    <location>
        <begin position="48"/>
        <end position="75"/>
    </location>
</feature>
<dbReference type="PANTHER" id="PTHR43358:SF4">
    <property type="entry name" value="ALPHA_BETA HYDROLASE FOLD-1 DOMAIN-CONTAINING PROTEIN"/>
    <property type="match status" value="1"/>
</dbReference>
<keyword evidence="1" id="KW-0812">Transmembrane</keyword>
<evidence type="ECO:0000313" key="4">
    <source>
        <dbReference type="Proteomes" id="UP001431209"/>
    </source>
</evidence>
<keyword evidence="1" id="KW-1133">Transmembrane helix</keyword>